<comment type="caution">
    <text evidence="2">The sequence shown here is derived from an EMBL/GenBank/DDBJ whole genome shotgun (WGS) entry which is preliminary data.</text>
</comment>
<sequence length="83" mass="9986">MTNLTIVASINVKQDKIDFVKDEMIKLINKTLVEKGCVKYRLHQDNNNPAHFLFYECWESRELWQIHRENTHMVAIERWLKGL</sequence>
<dbReference type="InterPro" id="IPR011008">
    <property type="entry name" value="Dimeric_a/b-barrel"/>
</dbReference>
<dbReference type="EMBL" id="JBAKBA010000022">
    <property type="protein sequence ID" value="MEL0659570.1"/>
    <property type="molecule type" value="Genomic_DNA"/>
</dbReference>
<proteinExistence type="predicted"/>
<dbReference type="PANTHER" id="PTHR33336:SF3">
    <property type="entry name" value="ABM DOMAIN-CONTAINING PROTEIN"/>
    <property type="match status" value="1"/>
</dbReference>
<evidence type="ECO:0000313" key="2">
    <source>
        <dbReference type="EMBL" id="MEL0659570.1"/>
    </source>
</evidence>
<dbReference type="Pfam" id="PF03992">
    <property type="entry name" value="ABM"/>
    <property type="match status" value="1"/>
</dbReference>
<dbReference type="RefSeq" id="WP_341628114.1">
    <property type="nucleotide sequence ID" value="NZ_JBAKBA010000022.1"/>
</dbReference>
<dbReference type="SUPFAM" id="SSF54909">
    <property type="entry name" value="Dimeric alpha+beta barrel"/>
    <property type="match status" value="1"/>
</dbReference>
<dbReference type="Proteomes" id="UP001366060">
    <property type="component" value="Unassembled WGS sequence"/>
</dbReference>
<dbReference type="Gene3D" id="3.30.70.100">
    <property type="match status" value="1"/>
</dbReference>
<dbReference type="PROSITE" id="PS51725">
    <property type="entry name" value="ABM"/>
    <property type="match status" value="1"/>
</dbReference>
<feature type="domain" description="ABM" evidence="1">
    <location>
        <begin position="4"/>
        <end position="83"/>
    </location>
</feature>
<evidence type="ECO:0000259" key="1">
    <source>
        <dbReference type="PROSITE" id="PS51725"/>
    </source>
</evidence>
<dbReference type="InterPro" id="IPR050744">
    <property type="entry name" value="AI-2_Isomerase_LsrG"/>
</dbReference>
<dbReference type="InterPro" id="IPR007138">
    <property type="entry name" value="ABM_dom"/>
</dbReference>
<keyword evidence="3" id="KW-1185">Reference proteome</keyword>
<organism evidence="2 3">
    <name type="scientific">Psychromonas arctica</name>
    <dbReference type="NCBI Taxonomy" id="168275"/>
    <lineage>
        <taxon>Bacteria</taxon>
        <taxon>Pseudomonadati</taxon>
        <taxon>Pseudomonadota</taxon>
        <taxon>Gammaproteobacteria</taxon>
        <taxon>Alteromonadales</taxon>
        <taxon>Psychromonadaceae</taxon>
        <taxon>Psychromonas</taxon>
    </lineage>
</organism>
<evidence type="ECO:0000313" key="3">
    <source>
        <dbReference type="Proteomes" id="UP001366060"/>
    </source>
</evidence>
<dbReference type="EC" id="1.-.-.-" evidence="2"/>
<keyword evidence="2" id="KW-0560">Oxidoreductase</keyword>
<keyword evidence="2" id="KW-0503">Monooxygenase</keyword>
<gene>
    <name evidence="2" type="ORF">V6255_10515</name>
</gene>
<name>A0ABU9HCE5_9GAMM</name>
<dbReference type="GO" id="GO:0004497">
    <property type="term" value="F:monooxygenase activity"/>
    <property type="evidence" value="ECO:0007669"/>
    <property type="project" value="UniProtKB-KW"/>
</dbReference>
<dbReference type="PANTHER" id="PTHR33336">
    <property type="entry name" value="QUINOL MONOOXYGENASE YGIN-RELATED"/>
    <property type="match status" value="1"/>
</dbReference>
<accession>A0ABU9HCE5</accession>
<reference evidence="2 3" key="1">
    <citation type="submission" date="2024-02" db="EMBL/GenBank/DDBJ databases">
        <title>Bacteria isolated from the canopy kelp, Nereocystis luetkeana.</title>
        <authorList>
            <person name="Pfister C.A."/>
            <person name="Younker I.T."/>
            <person name="Light S.H."/>
        </authorList>
    </citation>
    <scope>NUCLEOTIDE SEQUENCE [LARGE SCALE GENOMIC DNA]</scope>
    <source>
        <strain evidence="2 3">TI.2.07</strain>
    </source>
</reference>
<protein>
    <submittedName>
        <fullName evidence="2">Quinol monooxygenase</fullName>
        <ecNumber evidence="2">1.-.-.-</ecNumber>
    </submittedName>
</protein>